<sequence>MSRRENQRQTIKEDLYIRKEKEEIKNIENVSAELLQELLNICNSLSQKVNQEKEETIKGKVNFIDWRILSKQMMLAVKFLVIDEIK</sequence>
<name>A0A8H3X150_GIGMA</name>
<organism evidence="2 3">
    <name type="scientific">Gigaspora margarita</name>
    <dbReference type="NCBI Taxonomy" id="4874"/>
    <lineage>
        <taxon>Eukaryota</taxon>
        <taxon>Fungi</taxon>
        <taxon>Fungi incertae sedis</taxon>
        <taxon>Mucoromycota</taxon>
        <taxon>Glomeromycotina</taxon>
        <taxon>Glomeromycetes</taxon>
        <taxon>Diversisporales</taxon>
        <taxon>Gigasporaceae</taxon>
        <taxon>Gigaspora</taxon>
    </lineage>
</organism>
<accession>A0A8H3X150</accession>
<keyword evidence="1" id="KW-0175">Coiled coil</keyword>
<reference evidence="2 3" key="1">
    <citation type="journal article" date="2019" name="Environ. Microbiol.">
        <title>At the nexus of three kingdoms: the genome of the mycorrhizal fungus Gigaspora margarita provides insights into plant, endobacterial and fungal interactions.</title>
        <authorList>
            <person name="Venice F."/>
            <person name="Ghignone S."/>
            <person name="Salvioli di Fossalunga A."/>
            <person name="Amselem J."/>
            <person name="Novero M."/>
            <person name="Xianan X."/>
            <person name="Sedzielewska Toro K."/>
            <person name="Morin E."/>
            <person name="Lipzen A."/>
            <person name="Grigoriev I.V."/>
            <person name="Henrissat B."/>
            <person name="Martin F.M."/>
            <person name="Bonfante P."/>
        </authorList>
    </citation>
    <scope>NUCLEOTIDE SEQUENCE [LARGE SCALE GENOMIC DNA]</scope>
    <source>
        <strain evidence="2 3">BEG34</strain>
    </source>
</reference>
<feature type="coiled-coil region" evidence="1">
    <location>
        <begin position="17"/>
        <end position="55"/>
    </location>
</feature>
<proteinExistence type="predicted"/>
<comment type="caution">
    <text evidence="2">The sequence shown here is derived from an EMBL/GenBank/DDBJ whole genome shotgun (WGS) entry which is preliminary data.</text>
</comment>
<evidence type="ECO:0000313" key="3">
    <source>
        <dbReference type="Proteomes" id="UP000439903"/>
    </source>
</evidence>
<dbReference type="EMBL" id="WTPW01002330">
    <property type="protein sequence ID" value="KAF0386486.1"/>
    <property type="molecule type" value="Genomic_DNA"/>
</dbReference>
<protein>
    <submittedName>
        <fullName evidence="2">Uncharacterized protein</fullName>
    </submittedName>
</protein>
<gene>
    <name evidence="2" type="ORF">F8M41_011380</name>
</gene>
<dbReference type="Proteomes" id="UP000439903">
    <property type="component" value="Unassembled WGS sequence"/>
</dbReference>
<dbReference type="AlphaFoldDB" id="A0A8H3X150"/>
<evidence type="ECO:0000256" key="1">
    <source>
        <dbReference type="SAM" id="Coils"/>
    </source>
</evidence>
<evidence type="ECO:0000313" key="2">
    <source>
        <dbReference type="EMBL" id="KAF0386486.1"/>
    </source>
</evidence>
<keyword evidence="3" id="KW-1185">Reference proteome</keyword>